<reference evidence="1" key="1">
    <citation type="journal article" date="2014" name="Int. J. Syst. Evol. Microbiol.">
        <title>Complete genome of a new Firmicutes species belonging to the dominant human colonic microbiota ('Ruminococcus bicirculans') reveals two chromosomes and a selective capacity to utilize plant glucans.</title>
        <authorList>
            <consortium name="NISC Comparative Sequencing Program"/>
            <person name="Wegmann U."/>
            <person name="Louis P."/>
            <person name="Goesmann A."/>
            <person name="Henrissat B."/>
            <person name="Duncan S.H."/>
            <person name="Flint H.J."/>
        </authorList>
    </citation>
    <scope>NUCLEOTIDE SEQUENCE</scope>
    <source>
        <strain evidence="1">NBRC 103408</strain>
    </source>
</reference>
<comment type="caution">
    <text evidence="1">The sequence shown here is derived from an EMBL/GenBank/DDBJ whole genome shotgun (WGS) entry which is preliminary data.</text>
</comment>
<organism evidence="1 2">
    <name type="scientific">Sneathiella chinensis</name>
    <dbReference type="NCBI Taxonomy" id="349750"/>
    <lineage>
        <taxon>Bacteria</taxon>
        <taxon>Pseudomonadati</taxon>
        <taxon>Pseudomonadota</taxon>
        <taxon>Alphaproteobacteria</taxon>
        <taxon>Sneathiellales</taxon>
        <taxon>Sneathiellaceae</taxon>
        <taxon>Sneathiella</taxon>
    </lineage>
</organism>
<keyword evidence="2" id="KW-1185">Reference proteome</keyword>
<evidence type="ECO:0000313" key="1">
    <source>
        <dbReference type="EMBL" id="GLQ07078.1"/>
    </source>
</evidence>
<proteinExistence type="predicted"/>
<dbReference type="EMBL" id="BSNF01000008">
    <property type="protein sequence ID" value="GLQ07078.1"/>
    <property type="molecule type" value="Genomic_DNA"/>
</dbReference>
<name>A0ABQ5U5U1_9PROT</name>
<dbReference type="RefSeq" id="WP_169561158.1">
    <property type="nucleotide sequence ID" value="NZ_BSNF01000008.1"/>
</dbReference>
<protein>
    <submittedName>
        <fullName evidence="1">Uncharacterized protein</fullName>
    </submittedName>
</protein>
<accession>A0ABQ5U5U1</accession>
<gene>
    <name evidence="1" type="ORF">GCM10007924_22990</name>
</gene>
<sequence length="57" mass="6263">MYLRTLSTLTTLFLVLLFVVMAWAVPSATSFSTATLGTDTPAPLCAHEQDRYKNLQG</sequence>
<dbReference type="Proteomes" id="UP001161409">
    <property type="component" value="Unassembled WGS sequence"/>
</dbReference>
<evidence type="ECO:0000313" key="2">
    <source>
        <dbReference type="Proteomes" id="UP001161409"/>
    </source>
</evidence>
<reference evidence="1" key="2">
    <citation type="submission" date="2023-01" db="EMBL/GenBank/DDBJ databases">
        <title>Draft genome sequence of Sneathiella chinensis strain NBRC 103408.</title>
        <authorList>
            <person name="Sun Q."/>
            <person name="Mori K."/>
        </authorList>
    </citation>
    <scope>NUCLEOTIDE SEQUENCE</scope>
    <source>
        <strain evidence="1">NBRC 103408</strain>
    </source>
</reference>